<dbReference type="InParanoid" id="F2U641"/>
<dbReference type="InterPro" id="IPR008250">
    <property type="entry name" value="ATPase_P-typ_transduc_dom_A_sf"/>
</dbReference>
<proteinExistence type="inferred from homology"/>
<evidence type="ECO:0000256" key="10">
    <source>
        <dbReference type="ARBA" id="ARBA00022989"/>
    </source>
</evidence>
<keyword evidence="3 13" id="KW-0109">Calcium transport</keyword>
<comment type="catalytic activity">
    <reaction evidence="13">
        <text>Ca(2+)(in) + ATP + H2O = Ca(2+)(out) + ADP + phosphate + H(+)</text>
        <dbReference type="Rhea" id="RHEA:18105"/>
        <dbReference type="ChEBI" id="CHEBI:15377"/>
        <dbReference type="ChEBI" id="CHEBI:15378"/>
        <dbReference type="ChEBI" id="CHEBI:29108"/>
        <dbReference type="ChEBI" id="CHEBI:30616"/>
        <dbReference type="ChEBI" id="CHEBI:43474"/>
        <dbReference type="ChEBI" id="CHEBI:456216"/>
        <dbReference type="EC" id="7.2.2.10"/>
    </reaction>
</comment>
<dbReference type="EC" id="7.2.2.10" evidence="13"/>
<dbReference type="InterPro" id="IPR006068">
    <property type="entry name" value="ATPase_P-typ_cation-transptr_C"/>
</dbReference>
<keyword evidence="2 13" id="KW-0813">Transport</keyword>
<evidence type="ECO:0000256" key="2">
    <source>
        <dbReference type="ARBA" id="ARBA00022448"/>
    </source>
</evidence>
<comment type="function">
    <text evidence="13">Catalyzes the hydrolysis of ATP coupled with the transport of calcium.</text>
</comment>
<feature type="transmembrane region" description="Helical" evidence="13">
    <location>
        <begin position="1026"/>
        <end position="1049"/>
    </location>
</feature>
<dbReference type="Pfam" id="PF00595">
    <property type="entry name" value="PDZ"/>
    <property type="match status" value="1"/>
</dbReference>
<comment type="caution">
    <text evidence="13">Lacks conserved residue(s) required for the propagation of feature annotation.</text>
</comment>
<dbReference type="FunFam" id="1.20.1110.10:FF:000036">
    <property type="entry name" value="Calcium-transporting ATPase"/>
    <property type="match status" value="1"/>
</dbReference>
<dbReference type="GeneID" id="16075928"/>
<dbReference type="STRING" id="946362.F2U641"/>
<keyword evidence="10 13" id="KW-1133">Transmembrane helix</keyword>
<feature type="compositionally biased region" description="Polar residues" evidence="14">
    <location>
        <begin position="105"/>
        <end position="120"/>
    </location>
</feature>
<dbReference type="PANTHER" id="PTHR24093">
    <property type="entry name" value="CATION TRANSPORTING ATPASE"/>
    <property type="match status" value="1"/>
</dbReference>
<sequence>MSHTELEVTLDPSLGLGVDLAGGVDSPYEEDNNGIYVVRVEANGAAEKAGVKAGDRIVCVGSTDTENVKHEVAVEALREELQKEKPTLTLLRKSGSPTEPRRETLSLNDTTTGETSTDEQVVTTKADGAAAATDFSDSAMTPINTKGPGGFGCRLPQLVELIAERGTNGMERLHVHFGGIEGLAKKLLTDLAAGITATEDDIERRTSVFGTNTTPEVRPKTLLELMWEAFQDPILIILMVAAVLSVVLNITVEKDYDTGWIEGVAIVISCFIVVMVTAVNDLQKEKQFRELKAKQASQHLADVIRNGEPTQVLYTDLVVGDIVEVKGGLVLPADGVLIQANDVMTDESALTGESHDIKKDLVKNPWLLSGTSVKQGSGRMIVTCVGLFSEEGIIQKLITGVGIEETERLEALAKEGLTAAEQMEAEDAAAIIHRVDERQQENFDDLEPDVQDKLEKKESKKKSNKESILQKKLEKLAVQIGYFATFFAVLTIVELILAYTIDEYAIKKNDYDSHMWNEFVDYFITGITVLVVAIPEGLPLAVTISLAYSVKKMFRDHNLVRVLAACETMGNATTICSDKTGTLTKNRMTVVRSWVGGKKYDDVEEIKKEVTAPVLDDLAQGIAINSDYLSTYTINEADGLPVQQNNKTECACLQYADQIVSKTHKQYRKETPAEDFVKAYPFNSAKKRMETIIQLPNGTYRMFVKGASEIILSMSTHYADANGERQPITDDLREDIGDNVIVEFASQALRVICLAYRDFDTAQDWDNEEALLEDLTVACFVGIQDPVRDEVPGAVETCRDAGVVVRMVTGDNLITARAIAVNCNIITKDEANEDGRVMEGPVFRQRVTRADGSIDFEEMDKIWPQLRVLARCSPSDKYNLVKGLIRAGEVVAVTGDGTNDGPALSEADVGFAMGIAGTDVAKNASDIIITDDNFSSIVKAISWGRNVYDSISKFLVFQLTVNVVAVLVAFIGACALRTSPLRAVQLLWVNLIMDTFAALALATEQPTPDLLKRKPYGRNKALLSRIMIRQIGGHSIYQLAVILFLVFYGDKMFDIPNGGDLATGTPESPSQHFTIVFNTFVWMQIFNEINARVIHDDLYFETSSGRIIGGPLGALMRPFKGFFTNPIFVCVVLGTAVAQAIITEVGGQALFTEPLTAGQWGVCIAFGAFSLLWNVIIHFLLPWEWIPEWFEPGQYKELTPDRAAEVAEKDEEIELPEGGLDAPRTPSMSRATTMSRAATISGPMRHGTMSGEGTPVPQRRQTDSGLLWLRIGRRLRTQVRVAGAFRAAGNIARLRRRTSMLASRALGGPHGRAAPTYMHEHHADEKPPTPALAMWRTAVARLRSQLRVVRAFQSAVSRPPPAIEDREMRQFSSASELIPEQEDNANGSGEDKPDSDAADVVTI</sequence>
<dbReference type="GO" id="GO:0005524">
    <property type="term" value="F:ATP binding"/>
    <property type="evidence" value="ECO:0007669"/>
    <property type="project" value="UniProtKB-KW"/>
</dbReference>
<dbReference type="eggNOG" id="KOG0204">
    <property type="taxonomic scope" value="Eukaryota"/>
</dbReference>
<feature type="region of interest" description="Disordered" evidence="14">
    <location>
        <begin position="1355"/>
        <end position="1403"/>
    </location>
</feature>
<dbReference type="PROSITE" id="PS50106">
    <property type="entry name" value="PDZ"/>
    <property type="match status" value="1"/>
</dbReference>
<feature type="transmembrane region" description="Helical" evidence="13">
    <location>
        <begin position="522"/>
        <end position="548"/>
    </location>
</feature>
<evidence type="ECO:0000256" key="4">
    <source>
        <dbReference type="ARBA" id="ARBA00022692"/>
    </source>
</evidence>
<dbReference type="InterPro" id="IPR059000">
    <property type="entry name" value="ATPase_P-type_domA"/>
</dbReference>
<dbReference type="GO" id="GO:0005886">
    <property type="term" value="C:plasma membrane"/>
    <property type="evidence" value="ECO:0007669"/>
    <property type="project" value="TreeGrafter"/>
</dbReference>
<dbReference type="InterPro" id="IPR023299">
    <property type="entry name" value="ATPase_P-typ_cyto_dom_N"/>
</dbReference>
<dbReference type="NCBIfam" id="TIGR01517">
    <property type="entry name" value="ATPase-IIB_Ca"/>
    <property type="match status" value="1"/>
</dbReference>
<dbReference type="SUPFAM" id="SSF81653">
    <property type="entry name" value="Calcium ATPase, transduction domain A"/>
    <property type="match status" value="1"/>
</dbReference>
<dbReference type="PANTHER" id="PTHR24093:SF369">
    <property type="entry name" value="CALCIUM-TRANSPORTING ATPASE"/>
    <property type="match status" value="1"/>
</dbReference>
<comment type="similarity">
    <text evidence="13">Belongs to the cation transport ATPase (P-type) (TC 3.A.3) family.</text>
</comment>
<feature type="transmembrane region" description="Helical" evidence="13">
    <location>
        <begin position="1122"/>
        <end position="1142"/>
    </location>
</feature>
<dbReference type="GO" id="GO:0005388">
    <property type="term" value="F:P-type calcium transporter activity"/>
    <property type="evidence" value="ECO:0007669"/>
    <property type="project" value="UniProtKB-EC"/>
</dbReference>
<dbReference type="OMA" id="RRSVVFN"/>
<dbReference type="RefSeq" id="XP_004995346.1">
    <property type="nucleotide sequence ID" value="XM_004995289.1"/>
</dbReference>
<dbReference type="Gene3D" id="2.30.42.10">
    <property type="match status" value="1"/>
</dbReference>
<accession>F2U641</accession>
<evidence type="ECO:0000313" key="17">
    <source>
        <dbReference type="Proteomes" id="UP000007799"/>
    </source>
</evidence>
<keyword evidence="7 13" id="KW-0106">Calcium</keyword>
<feature type="transmembrane region" description="Helical" evidence="13">
    <location>
        <begin position="1157"/>
        <end position="1181"/>
    </location>
</feature>
<dbReference type="InterPro" id="IPR001757">
    <property type="entry name" value="P_typ_ATPase"/>
</dbReference>
<keyword evidence="11 13" id="KW-0406">Ion transport</keyword>
<feature type="compositionally biased region" description="Polar residues" evidence="14">
    <location>
        <begin position="1226"/>
        <end position="1238"/>
    </location>
</feature>
<protein>
    <recommendedName>
        <fullName evidence="13">Calcium-transporting ATPase</fullName>
        <ecNumber evidence="13">7.2.2.10</ecNumber>
    </recommendedName>
</protein>
<dbReference type="InterPro" id="IPR006408">
    <property type="entry name" value="P-type_ATPase_IIB"/>
</dbReference>
<dbReference type="InterPro" id="IPR036034">
    <property type="entry name" value="PDZ_sf"/>
</dbReference>
<dbReference type="SMART" id="SM00228">
    <property type="entry name" value="PDZ"/>
    <property type="match status" value="1"/>
</dbReference>
<dbReference type="Pfam" id="PF00689">
    <property type="entry name" value="Cation_ATPase_C"/>
    <property type="match status" value="1"/>
</dbReference>
<dbReference type="OrthoDB" id="116380at2759"/>
<evidence type="ECO:0000256" key="14">
    <source>
        <dbReference type="SAM" id="MobiDB-lite"/>
    </source>
</evidence>
<evidence type="ECO:0000256" key="11">
    <source>
        <dbReference type="ARBA" id="ARBA00023065"/>
    </source>
</evidence>
<dbReference type="FunFam" id="1.20.1110.10:FF:000033">
    <property type="entry name" value="Calcium-transporting ATPase"/>
    <property type="match status" value="1"/>
</dbReference>
<dbReference type="InterPro" id="IPR018303">
    <property type="entry name" value="ATPase_P-typ_P_site"/>
</dbReference>
<dbReference type="PROSITE" id="PS00154">
    <property type="entry name" value="ATPASE_E1_E2"/>
    <property type="match status" value="1"/>
</dbReference>
<evidence type="ECO:0000256" key="3">
    <source>
        <dbReference type="ARBA" id="ARBA00022568"/>
    </source>
</evidence>
<dbReference type="InterPro" id="IPR023298">
    <property type="entry name" value="ATPase_P-typ_TM_dom_sf"/>
</dbReference>
<reference evidence="16" key="1">
    <citation type="submission" date="2009-08" db="EMBL/GenBank/DDBJ databases">
        <title>Annotation of Salpingoeca rosetta.</title>
        <authorList>
            <consortium name="The Broad Institute Genome Sequencing Platform"/>
            <person name="Russ C."/>
            <person name="Cuomo C."/>
            <person name="Burger G."/>
            <person name="Gray M.W."/>
            <person name="Holland P.W.H."/>
            <person name="King N."/>
            <person name="Lang F.B.F."/>
            <person name="Roger A.J."/>
            <person name="Ruiz-Trillo I."/>
            <person name="Young S.K."/>
            <person name="Zeng Q."/>
            <person name="Gargeya S."/>
            <person name="Alvarado L."/>
            <person name="Berlin A."/>
            <person name="Chapman S.B."/>
            <person name="Chen Z."/>
            <person name="Freedman E."/>
            <person name="Gellesch M."/>
            <person name="Goldberg J."/>
            <person name="Griggs A."/>
            <person name="Gujja S."/>
            <person name="Heilman E."/>
            <person name="Heiman D."/>
            <person name="Howarth C."/>
            <person name="Mehta T."/>
            <person name="Neiman D."/>
            <person name="Pearson M."/>
            <person name="Roberts A."/>
            <person name="Saif S."/>
            <person name="Shea T."/>
            <person name="Shenoy N."/>
            <person name="Sisk P."/>
            <person name="Stolte C."/>
            <person name="Sykes S."/>
            <person name="White J."/>
            <person name="Yandava C."/>
            <person name="Haas B."/>
            <person name="Nusbaum C."/>
            <person name="Birren B."/>
        </authorList>
    </citation>
    <scope>NUCLEOTIDE SEQUENCE [LARGE SCALE GENOMIC DNA]</scope>
    <source>
        <strain evidence="16">ATCC 50818</strain>
    </source>
</reference>
<dbReference type="SMART" id="SM00831">
    <property type="entry name" value="Cation_ATPase_N"/>
    <property type="match status" value="1"/>
</dbReference>
<feature type="transmembrane region" description="Helical" evidence="13">
    <location>
        <begin position="234"/>
        <end position="252"/>
    </location>
</feature>
<dbReference type="NCBIfam" id="TIGR01494">
    <property type="entry name" value="ATPase_P-type"/>
    <property type="match status" value="2"/>
</dbReference>
<evidence type="ECO:0000259" key="15">
    <source>
        <dbReference type="PROSITE" id="PS50106"/>
    </source>
</evidence>
<gene>
    <name evidence="16" type="ORF">PTSG_03619</name>
</gene>
<feature type="transmembrane region" description="Helical" evidence="13">
    <location>
        <begin position="258"/>
        <end position="279"/>
    </location>
</feature>
<evidence type="ECO:0000256" key="5">
    <source>
        <dbReference type="ARBA" id="ARBA00022723"/>
    </source>
</evidence>
<dbReference type="EMBL" id="GL832962">
    <property type="protein sequence ID" value="EGD82982.1"/>
    <property type="molecule type" value="Genomic_DNA"/>
</dbReference>
<dbReference type="SUPFAM" id="SSF81660">
    <property type="entry name" value="Metal cation-transporting ATPase, ATP-binding domain N"/>
    <property type="match status" value="1"/>
</dbReference>
<dbReference type="Pfam" id="PF00122">
    <property type="entry name" value="E1-E2_ATPase"/>
    <property type="match status" value="1"/>
</dbReference>
<dbReference type="KEGG" id="sre:PTSG_03619"/>
<dbReference type="Pfam" id="PF13246">
    <property type="entry name" value="Cation_ATPase"/>
    <property type="match status" value="1"/>
</dbReference>
<dbReference type="GO" id="GO:0046872">
    <property type="term" value="F:metal ion binding"/>
    <property type="evidence" value="ECO:0007669"/>
    <property type="project" value="UniProtKB-KW"/>
</dbReference>
<dbReference type="InterPro" id="IPR036412">
    <property type="entry name" value="HAD-like_sf"/>
</dbReference>
<keyword evidence="4 13" id="KW-0812">Transmembrane</keyword>
<dbReference type="SFLD" id="SFLDG00002">
    <property type="entry name" value="C1.7:_P-type_atpase_like"/>
    <property type="match status" value="1"/>
</dbReference>
<keyword evidence="12 13" id="KW-0472">Membrane</keyword>
<keyword evidence="17" id="KW-1185">Reference proteome</keyword>
<feature type="transmembrane region" description="Helical" evidence="13">
    <location>
        <begin position="985"/>
        <end position="1005"/>
    </location>
</feature>
<dbReference type="Gene3D" id="3.40.1110.10">
    <property type="entry name" value="Calcium-transporting ATPase, cytoplasmic domain N"/>
    <property type="match status" value="1"/>
</dbReference>
<dbReference type="Pfam" id="PF08282">
    <property type="entry name" value="Hydrolase_3"/>
    <property type="match status" value="1"/>
</dbReference>
<dbReference type="SFLD" id="SFLDS00003">
    <property type="entry name" value="Haloacid_Dehalogenase"/>
    <property type="match status" value="1"/>
</dbReference>
<dbReference type="SFLD" id="SFLDF00027">
    <property type="entry name" value="p-type_atpase"/>
    <property type="match status" value="1"/>
</dbReference>
<evidence type="ECO:0000256" key="8">
    <source>
        <dbReference type="ARBA" id="ARBA00022840"/>
    </source>
</evidence>
<evidence type="ECO:0000256" key="7">
    <source>
        <dbReference type="ARBA" id="ARBA00022837"/>
    </source>
</evidence>
<dbReference type="GO" id="GO:0006874">
    <property type="term" value="P:intracellular calcium ion homeostasis"/>
    <property type="evidence" value="ECO:0007669"/>
    <property type="project" value="TreeGrafter"/>
</dbReference>
<feature type="region of interest" description="Disordered" evidence="14">
    <location>
        <begin position="85"/>
        <end position="120"/>
    </location>
</feature>
<feature type="domain" description="PDZ" evidence="15">
    <location>
        <begin position="5"/>
        <end position="79"/>
    </location>
</feature>
<dbReference type="Pfam" id="PF00690">
    <property type="entry name" value="Cation_ATPase_N"/>
    <property type="match status" value="1"/>
</dbReference>
<feature type="transmembrane region" description="Helical" evidence="13">
    <location>
        <begin position="954"/>
        <end position="973"/>
    </location>
</feature>
<evidence type="ECO:0000313" key="16">
    <source>
        <dbReference type="EMBL" id="EGD82982.1"/>
    </source>
</evidence>
<dbReference type="InterPro" id="IPR001478">
    <property type="entry name" value="PDZ"/>
</dbReference>
<feature type="region of interest" description="Disordered" evidence="14">
    <location>
        <begin position="1207"/>
        <end position="1259"/>
    </location>
</feature>
<evidence type="ECO:0000256" key="12">
    <source>
        <dbReference type="ARBA" id="ARBA00023136"/>
    </source>
</evidence>
<name>F2U641_SALR5</name>
<dbReference type="FunFam" id="3.40.50.1000:FF:000193">
    <property type="entry name" value="Plasma membrane calcium-transporting ATPase 2"/>
    <property type="match status" value="1"/>
</dbReference>
<dbReference type="SUPFAM" id="SSF81665">
    <property type="entry name" value="Calcium ATPase, transmembrane domain M"/>
    <property type="match status" value="1"/>
</dbReference>
<dbReference type="CDD" id="cd02081">
    <property type="entry name" value="P-type_ATPase_Ca_PMCA-like"/>
    <property type="match status" value="1"/>
</dbReference>
<keyword evidence="5" id="KW-0479">Metal-binding</keyword>
<keyword evidence="6 13" id="KW-0547">Nucleotide-binding</keyword>
<dbReference type="Gene3D" id="1.20.1110.10">
    <property type="entry name" value="Calcium-transporting ATPase, transmembrane domain"/>
    <property type="match status" value="3"/>
</dbReference>
<evidence type="ECO:0000256" key="1">
    <source>
        <dbReference type="ARBA" id="ARBA00004127"/>
    </source>
</evidence>
<dbReference type="Gene3D" id="2.70.150.10">
    <property type="entry name" value="Calcium-transporting ATPase, cytoplasmic transduction domain A"/>
    <property type="match status" value="1"/>
</dbReference>
<dbReference type="InterPro" id="IPR044492">
    <property type="entry name" value="P_typ_ATPase_HD_dom"/>
</dbReference>
<feature type="transmembrane region" description="Helical" evidence="13">
    <location>
        <begin position="480"/>
        <end position="502"/>
    </location>
</feature>
<evidence type="ECO:0000256" key="6">
    <source>
        <dbReference type="ARBA" id="ARBA00022741"/>
    </source>
</evidence>
<dbReference type="GO" id="GO:0012505">
    <property type="term" value="C:endomembrane system"/>
    <property type="evidence" value="ECO:0007669"/>
    <property type="project" value="UniProtKB-SubCell"/>
</dbReference>
<dbReference type="Proteomes" id="UP000007799">
    <property type="component" value="Unassembled WGS sequence"/>
</dbReference>
<evidence type="ECO:0000256" key="13">
    <source>
        <dbReference type="RuleBase" id="RU361146"/>
    </source>
</evidence>
<dbReference type="FunCoup" id="F2U641">
    <property type="interactions" value="1590"/>
</dbReference>
<dbReference type="SUPFAM" id="SSF50156">
    <property type="entry name" value="PDZ domain-like"/>
    <property type="match status" value="1"/>
</dbReference>
<keyword evidence="8 13" id="KW-0067">ATP-binding</keyword>
<dbReference type="PRINTS" id="PR00119">
    <property type="entry name" value="CATATPASE"/>
</dbReference>
<evidence type="ECO:0000256" key="9">
    <source>
        <dbReference type="ARBA" id="ARBA00022842"/>
    </source>
</evidence>
<comment type="subcellular location">
    <subcellularLocation>
        <location evidence="1">Endomembrane system</location>
        <topology evidence="1">Multi-pass membrane protein</topology>
    </subcellularLocation>
    <subcellularLocation>
        <location evidence="13">Membrane</location>
        <topology evidence="13">Multi-pass membrane protein</topology>
    </subcellularLocation>
</comment>
<keyword evidence="9" id="KW-0460">Magnesium</keyword>
<dbReference type="SUPFAM" id="SSF56784">
    <property type="entry name" value="HAD-like"/>
    <property type="match status" value="1"/>
</dbReference>
<dbReference type="GO" id="GO:0016887">
    <property type="term" value="F:ATP hydrolysis activity"/>
    <property type="evidence" value="ECO:0007669"/>
    <property type="project" value="InterPro"/>
</dbReference>
<organism evidence="17">
    <name type="scientific">Salpingoeca rosetta (strain ATCC 50818 / BSB-021)</name>
    <dbReference type="NCBI Taxonomy" id="946362"/>
    <lineage>
        <taxon>Eukaryota</taxon>
        <taxon>Choanoflagellata</taxon>
        <taxon>Craspedida</taxon>
        <taxon>Salpingoecidae</taxon>
        <taxon>Salpingoeca</taxon>
    </lineage>
</organism>
<dbReference type="InterPro" id="IPR004014">
    <property type="entry name" value="ATPase_P-typ_cation-transptr_N"/>
</dbReference>